<dbReference type="AlphaFoldDB" id="A0A1T4KWY8"/>
<dbReference type="InterPro" id="IPR056375">
    <property type="entry name" value="Idi_bact"/>
</dbReference>
<evidence type="ECO:0000256" key="3">
    <source>
        <dbReference type="ARBA" id="ARBA00012057"/>
    </source>
</evidence>
<feature type="active site" evidence="11">
    <location>
        <position position="70"/>
    </location>
</feature>
<accession>A0A1T4KWY8</accession>
<evidence type="ECO:0000256" key="4">
    <source>
        <dbReference type="ARBA" id="ARBA00022490"/>
    </source>
</evidence>
<comment type="pathway">
    <text evidence="1">Isoprenoid biosynthesis; dimethylallyl diphosphate biosynthesis; dimethylallyl diphosphate from isopentenyl diphosphate: step 1/1.</text>
</comment>
<dbReference type="GO" id="GO:0009240">
    <property type="term" value="P:isopentenyl diphosphate biosynthetic process"/>
    <property type="evidence" value="ECO:0007669"/>
    <property type="project" value="TreeGrafter"/>
</dbReference>
<proteinExistence type="inferred from homology"/>
<evidence type="ECO:0000256" key="5">
    <source>
        <dbReference type="ARBA" id="ARBA00022723"/>
    </source>
</evidence>
<organism evidence="13 14">
    <name type="scientific">Porphyromonas cangingivalis</name>
    <dbReference type="NCBI Taxonomy" id="36874"/>
    <lineage>
        <taxon>Bacteria</taxon>
        <taxon>Pseudomonadati</taxon>
        <taxon>Bacteroidota</taxon>
        <taxon>Bacteroidia</taxon>
        <taxon>Bacteroidales</taxon>
        <taxon>Porphyromonadaceae</taxon>
        <taxon>Porphyromonas</taxon>
    </lineage>
</organism>
<keyword evidence="7" id="KW-0464">Manganese</keyword>
<evidence type="ECO:0000256" key="7">
    <source>
        <dbReference type="ARBA" id="ARBA00023211"/>
    </source>
</evidence>
<dbReference type="InterPro" id="IPR000086">
    <property type="entry name" value="NUDIX_hydrolase_dom"/>
</dbReference>
<evidence type="ECO:0000256" key="8">
    <source>
        <dbReference type="ARBA" id="ARBA00023229"/>
    </source>
</evidence>
<evidence type="ECO:0000256" key="9">
    <source>
        <dbReference type="ARBA" id="ARBA00023235"/>
    </source>
</evidence>
<sequence>MSLYDTKDQVVLVDSADTDLGTMEKMEAHQKGLMHRAVSILIFNTKGEWLLHQRAQEKYHAGGLWTNACCTHPYLGESYESAAERRMMEEMGMKIDRERLVHLFDFTYKVELDNGLTEHEYDRVFAYLTDAEPMPNAEEVMAWKHLRHEALVAEITSQPERYTPWFRIIFEKTLPHLDKVRASSSEKH</sequence>
<dbReference type="InterPro" id="IPR015797">
    <property type="entry name" value="NUDIX_hydrolase-like_dom_sf"/>
</dbReference>
<feature type="domain" description="Nudix hydrolase" evidence="12">
    <location>
        <begin position="33"/>
        <end position="168"/>
    </location>
</feature>
<evidence type="ECO:0000256" key="1">
    <source>
        <dbReference type="ARBA" id="ARBA00004826"/>
    </source>
</evidence>
<evidence type="ECO:0000256" key="10">
    <source>
        <dbReference type="NCBIfam" id="TIGR02150"/>
    </source>
</evidence>
<dbReference type="EC" id="5.3.3.2" evidence="3 10"/>
<dbReference type="CDD" id="cd02885">
    <property type="entry name" value="NUDIX_IPP_Isomerase"/>
    <property type="match status" value="1"/>
</dbReference>
<dbReference type="InterPro" id="IPR011876">
    <property type="entry name" value="IsopentenylPP_isomerase_typ1"/>
</dbReference>
<dbReference type="GO" id="GO:0005737">
    <property type="term" value="C:cytoplasm"/>
    <property type="evidence" value="ECO:0007669"/>
    <property type="project" value="TreeGrafter"/>
</dbReference>
<keyword evidence="5" id="KW-0479">Metal-binding</keyword>
<protein>
    <recommendedName>
        <fullName evidence="3 10">Isopentenyl-diphosphate delta-isomerase</fullName>
        <ecNumber evidence="3 10">5.3.3.2</ecNumber>
    </recommendedName>
</protein>
<dbReference type="RefSeq" id="WP_025838336.1">
    <property type="nucleotide sequence ID" value="NZ_FUWL01000006.1"/>
</dbReference>
<dbReference type="PIRSF" id="PIRSF018427">
    <property type="entry name" value="Isopntndiph_ism"/>
    <property type="match status" value="1"/>
</dbReference>
<dbReference type="HAMAP" id="MF_00202">
    <property type="entry name" value="Idi"/>
    <property type="match status" value="1"/>
</dbReference>
<dbReference type="Gene3D" id="3.90.79.10">
    <property type="entry name" value="Nucleoside Triphosphate Pyrophosphohydrolase"/>
    <property type="match status" value="1"/>
</dbReference>
<evidence type="ECO:0000256" key="2">
    <source>
        <dbReference type="ARBA" id="ARBA00007579"/>
    </source>
</evidence>
<evidence type="ECO:0000256" key="6">
    <source>
        <dbReference type="ARBA" id="ARBA00022842"/>
    </source>
</evidence>
<dbReference type="GO" id="GO:0050992">
    <property type="term" value="P:dimethylallyl diphosphate biosynthetic process"/>
    <property type="evidence" value="ECO:0007669"/>
    <property type="project" value="UniProtKB-UniPathway"/>
</dbReference>
<dbReference type="PANTHER" id="PTHR10885">
    <property type="entry name" value="ISOPENTENYL-DIPHOSPHATE DELTA-ISOMERASE"/>
    <property type="match status" value="1"/>
</dbReference>
<gene>
    <name evidence="13" type="ORF">SAMN02745205_00892</name>
</gene>
<dbReference type="GO" id="GO:0004452">
    <property type="term" value="F:isopentenyl-diphosphate delta-isomerase activity"/>
    <property type="evidence" value="ECO:0007669"/>
    <property type="project" value="UniProtKB-UniRule"/>
</dbReference>
<dbReference type="PROSITE" id="PS51462">
    <property type="entry name" value="NUDIX"/>
    <property type="match status" value="1"/>
</dbReference>
<dbReference type="Proteomes" id="UP000189956">
    <property type="component" value="Unassembled WGS sequence"/>
</dbReference>
<feature type="active site" evidence="11">
    <location>
        <position position="120"/>
    </location>
</feature>
<dbReference type="UniPathway" id="UPA00059">
    <property type="reaction ID" value="UER00104"/>
</dbReference>
<keyword evidence="8" id="KW-0414">Isoprene biosynthesis</keyword>
<dbReference type="SUPFAM" id="SSF55811">
    <property type="entry name" value="Nudix"/>
    <property type="match status" value="1"/>
</dbReference>
<evidence type="ECO:0000256" key="11">
    <source>
        <dbReference type="PIRSR" id="PIRSR018427-1"/>
    </source>
</evidence>
<evidence type="ECO:0000313" key="14">
    <source>
        <dbReference type="Proteomes" id="UP000189956"/>
    </source>
</evidence>
<dbReference type="GO" id="GO:0046872">
    <property type="term" value="F:metal ion binding"/>
    <property type="evidence" value="ECO:0007669"/>
    <property type="project" value="UniProtKB-KW"/>
</dbReference>
<evidence type="ECO:0000259" key="12">
    <source>
        <dbReference type="PROSITE" id="PS51462"/>
    </source>
</evidence>
<keyword evidence="6" id="KW-0460">Magnesium</keyword>
<keyword evidence="9 13" id="KW-0413">Isomerase</keyword>
<dbReference type="NCBIfam" id="NF002995">
    <property type="entry name" value="PRK03759.1"/>
    <property type="match status" value="1"/>
</dbReference>
<comment type="similarity">
    <text evidence="2">Belongs to the IPP isomerase type 1 family.</text>
</comment>
<dbReference type="NCBIfam" id="TIGR02150">
    <property type="entry name" value="IPP_isom_1"/>
    <property type="match status" value="1"/>
</dbReference>
<keyword evidence="4" id="KW-0963">Cytoplasm</keyword>
<name>A0A1T4KWY8_PORCN</name>
<evidence type="ECO:0000313" key="13">
    <source>
        <dbReference type="EMBL" id="SJZ46962.1"/>
    </source>
</evidence>
<dbReference type="EMBL" id="FUWL01000006">
    <property type="protein sequence ID" value="SJZ46962.1"/>
    <property type="molecule type" value="Genomic_DNA"/>
</dbReference>
<dbReference type="PANTHER" id="PTHR10885:SF0">
    <property type="entry name" value="ISOPENTENYL-DIPHOSPHATE DELTA-ISOMERASE"/>
    <property type="match status" value="1"/>
</dbReference>
<reference evidence="13 14" key="1">
    <citation type="submission" date="2017-02" db="EMBL/GenBank/DDBJ databases">
        <authorList>
            <person name="Peterson S.W."/>
        </authorList>
    </citation>
    <scope>NUCLEOTIDE SEQUENCE [LARGE SCALE GENOMIC DNA]</scope>
    <source>
        <strain evidence="13 14">ATCC 700135</strain>
    </source>
</reference>
<dbReference type="Pfam" id="PF00293">
    <property type="entry name" value="NUDIX"/>
    <property type="match status" value="1"/>
</dbReference>